<keyword evidence="3" id="KW-1185">Reference proteome</keyword>
<proteinExistence type="predicted"/>
<accession>A0ABR9PL59</accession>
<comment type="caution">
    <text evidence="2">The sequence shown here is derived from an EMBL/GenBank/DDBJ whole genome shotgun (WGS) entry which is preliminary data.</text>
</comment>
<dbReference type="RefSeq" id="WP_193348017.1">
    <property type="nucleotide sequence ID" value="NZ_CBCSIP010000125.1"/>
</dbReference>
<organism evidence="2 3">
    <name type="scientific">Corallococcus soli</name>
    <dbReference type="NCBI Taxonomy" id="2710757"/>
    <lineage>
        <taxon>Bacteria</taxon>
        <taxon>Pseudomonadati</taxon>
        <taxon>Myxococcota</taxon>
        <taxon>Myxococcia</taxon>
        <taxon>Myxococcales</taxon>
        <taxon>Cystobacterineae</taxon>
        <taxon>Myxococcaceae</taxon>
        <taxon>Corallococcus</taxon>
    </lineage>
</organism>
<sequence>MRSLLTQSGGAHGRKRLPGQRKPSRGVVGVQEMLRMLARATMRARSTRPDGGAWVGPLAS</sequence>
<evidence type="ECO:0000313" key="3">
    <source>
        <dbReference type="Proteomes" id="UP001516472"/>
    </source>
</evidence>
<evidence type="ECO:0000313" key="2">
    <source>
        <dbReference type="EMBL" id="MBE4748642.1"/>
    </source>
</evidence>
<feature type="compositionally biased region" description="Basic residues" evidence="1">
    <location>
        <begin position="12"/>
        <end position="24"/>
    </location>
</feature>
<evidence type="ECO:0000256" key="1">
    <source>
        <dbReference type="SAM" id="MobiDB-lite"/>
    </source>
</evidence>
<gene>
    <name evidence="2" type="ORF">G4177_10755</name>
</gene>
<protein>
    <submittedName>
        <fullName evidence="2">Uncharacterized protein</fullName>
    </submittedName>
</protein>
<reference evidence="2 3" key="1">
    <citation type="submission" date="2020-02" db="EMBL/GenBank/DDBJ databases">
        <authorList>
            <person name="Babadi Z.K."/>
            <person name="Risdian C."/>
            <person name="Ebrahimipour G.H."/>
            <person name="Wink J."/>
        </authorList>
    </citation>
    <scope>NUCLEOTIDE SEQUENCE [LARGE SCALE GENOMIC DNA]</scope>
    <source>
        <strain evidence="2 3">ZKHCc1 1396</strain>
    </source>
</reference>
<name>A0ABR9PL59_9BACT</name>
<dbReference type="Proteomes" id="UP001516472">
    <property type="component" value="Unassembled WGS sequence"/>
</dbReference>
<feature type="region of interest" description="Disordered" evidence="1">
    <location>
        <begin position="1"/>
        <end position="27"/>
    </location>
</feature>
<dbReference type="EMBL" id="JAAIYO010000002">
    <property type="protein sequence ID" value="MBE4748642.1"/>
    <property type="molecule type" value="Genomic_DNA"/>
</dbReference>